<dbReference type="PANTHER" id="PTHR33803">
    <property type="entry name" value="IS1478 TRANSPOSASE"/>
    <property type="match status" value="1"/>
</dbReference>
<dbReference type="NCBIfam" id="NF033578">
    <property type="entry name" value="transpos_IS5_1"/>
    <property type="match status" value="1"/>
</dbReference>
<keyword evidence="1" id="KW-0472">Membrane</keyword>
<evidence type="ECO:0000259" key="2">
    <source>
        <dbReference type="Pfam" id="PF13751"/>
    </source>
</evidence>
<reference evidence="3 4" key="1">
    <citation type="submission" date="2024-08" db="EMBL/GenBank/DDBJ databases">
        <authorList>
            <person name="Lu H."/>
        </authorList>
    </citation>
    <scope>NUCLEOTIDE SEQUENCE [LARGE SCALE GENOMIC DNA]</scope>
    <source>
        <strain evidence="3 4">LKC17W</strain>
    </source>
</reference>
<protein>
    <submittedName>
        <fullName evidence="3">IS5 family transposase</fullName>
    </submittedName>
</protein>
<comment type="caution">
    <text evidence="3">The sequence shown here is derived from an EMBL/GenBank/DDBJ whole genome shotgun (WGS) entry which is preliminary data.</text>
</comment>
<dbReference type="InterPro" id="IPR047710">
    <property type="entry name" value="Transpos_IS5-like"/>
</dbReference>
<evidence type="ECO:0000313" key="4">
    <source>
        <dbReference type="Proteomes" id="UP001606301"/>
    </source>
</evidence>
<sequence>TIEAAVAMKAVKPVELERVTVDTTVQEKAIAHPTDSRLLEVARAKIARMAKRVGLKLKMTHEREGQSLRRRAGGYAHAKQFKRLRQVVRRQRTILGVLLREVQRKMTTLAQAAQDQLRPWLERAERIRSQRLHDKNKLYALHAPEVECISKGKARKPYEFGVKVSLAVAHKSGLIVGARSFPGNPFDGHTLSAQLEQTSTLLQDLGVKPKVAVVDLGYRGVDADIAPVELIHRGKYKSLNALQRRWLKRRQAIEPTIGHTKHDHRMDKCWLKGSEGDALHAVLCAAGFNIRWLLRALRRQLQPGGLKNLYFAVIAVWAACLAASMAGLSGLMGANADPSRQPLLRTS</sequence>
<feature type="domain" description="Transposase DDE" evidence="2">
    <location>
        <begin position="242"/>
        <end position="293"/>
    </location>
</feature>
<keyword evidence="1" id="KW-1133">Transmembrane helix</keyword>
<organism evidence="3 4">
    <name type="scientific">Pelomonas margarita</name>
    <dbReference type="NCBI Taxonomy" id="3299031"/>
    <lineage>
        <taxon>Bacteria</taxon>
        <taxon>Pseudomonadati</taxon>
        <taxon>Pseudomonadota</taxon>
        <taxon>Betaproteobacteria</taxon>
        <taxon>Burkholderiales</taxon>
        <taxon>Sphaerotilaceae</taxon>
        <taxon>Roseateles</taxon>
    </lineage>
</organism>
<dbReference type="PANTHER" id="PTHR33803:SF3">
    <property type="entry name" value="BLL1974 PROTEIN"/>
    <property type="match status" value="1"/>
</dbReference>
<feature type="non-terminal residue" evidence="3">
    <location>
        <position position="1"/>
    </location>
</feature>
<dbReference type="RefSeq" id="WP_394402415.1">
    <property type="nucleotide sequence ID" value="NZ_JBIGHW010000052.1"/>
</dbReference>
<evidence type="ECO:0000256" key="1">
    <source>
        <dbReference type="SAM" id="Phobius"/>
    </source>
</evidence>
<dbReference type="Proteomes" id="UP001606301">
    <property type="component" value="Unassembled WGS sequence"/>
</dbReference>
<keyword evidence="1" id="KW-0812">Transmembrane</keyword>
<dbReference type="Pfam" id="PF13751">
    <property type="entry name" value="DDE_Tnp_1_6"/>
    <property type="match status" value="1"/>
</dbReference>
<evidence type="ECO:0000313" key="3">
    <source>
        <dbReference type="EMBL" id="MFG6443590.1"/>
    </source>
</evidence>
<feature type="transmembrane region" description="Helical" evidence="1">
    <location>
        <begin position="309"/>
        <end position="334"/>
    </location>
</feature>
<gene>
    <name evidence="3" type="ORF">ACG0Z3_23170</name>
</gene>
<name>A0ABW7FQH0_9BURK</name>
<accession>A0ABW7FQH0</accession>
<keyword evidence="4" id="KW-1185">Reference proteome</keyword>
<dbReference type="EMBL" id="JBIGHW010000052">
    <property type="protein sequence ID" value="MFG6443590.1"/>
    <property type="molecule type" value="Genomic_DNA"/>
</dbReference>
<proteinExistence type="predicted"/>
<dbReference type="InterPro" id="IPR025668">
    <property type="entry name" value="Tnp_DDE_dom"/>
</dbReference>